<proteinExistence type="predicted"/>
<evidence type="ECO:0000313" key="1">
    <source>
        <dbReference type="EMBL" id="CAG8506919.1"/>
    </source>
</evidence>
<protein>
    <submittedName>
        <fullName evidence="1">2900_t:CDS:1</fullName>
    </submittedName>
</protein>
<comment type="caution">
    <text evidence="1">The sequence shown here is derived from an EMBL/GenBank/DDBJ whole genome shotgun (WGS) entry which is preliminary data.</text>
</comment>
<sequence length="104" mass="11805">QLYACACSGDKNNSARTCDDKFNGICICKYEDSDKIVVMTMYLAEIIVIAMYLVEIIVVIMYLVEIVVVALYLVEVEIVVNEKKVDSNKYIISDDYIESIAKFI</sequence>
<dbReference type="EMBL" id="CAJVPM010003889">
    <property type="protein sequence ID" value="CAG8506919.1"/>
    <property type="molecule type" value="Genomic_DNA"/>
</dbReference>
<dbReference type="Proteomes" id="UP000789860">
    <property type="component" value="Unassembled WGS sequence"/>
</dbReference>
<gene>
    <name evidence="1" type="ORF">SCALOS_LOCUS3490</name>
</gene>
<accession>A0ACA9L4J6</accession>
<name>A0ACA9L4J6_9GLOM</name>
<feature type="non-terminal residue" evidence="1">
    <location>
        <position position="1"/>
    </location>
</feature>
<reference evidence="1" key="1">
    <citation type="submission" date="2021-06" db="EMBL/GenBank/DDBJ databases">
        <authorList>
            <person name="Kallberg Y."/>
            <person name="Tangrot J."/>
            <person name="Rosling A."/>
        </authorList>
    </citation>
    <scope>NUCLEOTIDE SEQUENCE</scope>
    <source>
        <strain evidence="1">AU212A</strain>
    </source>
</reference>
<evidence type="ECO:0000313" key="2">
    <source>
        <dbReference type="Proteomes" id="UP000789860"/>
    </source>
</evidence>
<keyword evidence="2" id="KW-1185">Reference proteome</keyword>
<organism evidence="1 2">
    <name type="scientific">Scutellospora calospora</name>
    <dbReference type="NCBI Taxonomy" id="85575"/>
    <lineage>
        <taxon>Eukaryota</taxon>
        <taxon>Fungi</taxon>
        <taxon>Fungi incertae sedis</taxon>
        <taxon>Mucoromycota</taxon>
        <taxon>Glomeromycotina</taxon>
        <taxon>Glomeromycetes</taxon>
        <taxon>Diversisporales</taxon>
        <taxon>Gigasporaceae</taxon>
        <taxon>Scutellospora</taxon>
    </lineage>
</organism>